<dbReference type="NCBIfam" id="TIGR00229">
    <property type="entry name" value="sensory_box"/>
    <property type="match status" value="2"/>
</dbReference>
<evidence type="ECO:0000256" key="1">
    <source>
        <dbReference type="ARBA" id="ARBA00000085"/>
    </source>
</evidence>
<dbReference type="InterPro" id="IPR013656">
    <property type="entry name" value="PAS_4"/>
</dbReference>
<keyword evidence="6" id="KW-0418">Kinase</keyword>
<evidence type="ECO:0000256" key="7">
    <source>
        <dbReference type="ARBA" id="ARBA00022840"/>
    </source>
</evidence>
<evidence type="ECO:0000256" key="6">
    <source>
        <dbReference type="ARBA" id="ARBA00022777"/>
    </source>
</evidence>
<reference evidence="13 14" key="1">
    <citation type="journal article" date="2018" name="Genet. Mol. Biol.">
        <title>The genome sequence of Dyella jiangningensis FCAV SCS01 from a lignocellulose-decomposing microbial consortium metagenome reveals potential for biotechnological applications.</title>
        <authorList>
            <person name="Desiderato J.G."/>
            <person name="Alvarenga D.O."/>
            <person name="Constancio M.T.L."/>
            <person name="Alves L.M.C."/>
            <person name="Varani A.M."/>
        </authorList>
    </citation>
    <scope>NUCLEOTIDE SEQUENCE [LARGE SCALE GENOMIC DNA]</scope>
    <source>
        <strain evidence="13 14">FCAV SCS01</strain>
    </source>
</reference>
<evidence type="ECO:0000256" key="5">
    <source>
        <dbReference type="ARBA" id="ARBA00022741"/>
    </source>
</evidence>
<feature type="domain" description="Response regulatory" evidence="11">
    <location>
        <begin position="525"/>
        <end position="640"/>
    </location>
</feature>
<keyword evidence="4" id="KW-0808">Transferase</keyword>
<dbReference type="InterPro" id="IPR001789">
    <property type="entry name" value="Sig_transdc_resp-reg_receiver"/>
</dbReference>
<evidence type="ECO:0000256" key="4">
    <source>
        <dbReference type="ARBA" id="ARBA00022679"/>
    </source>
</evidence>
<evidence type="ECO:0000259" key="10">
    <source>
        <dbReference type="PROSITE" id="PS50109"/>
    </source>
</evidence>
<dbReference type="InterPro" id="IPR001610">
    <property type="entry name" value="PAC"/>
</dbReference>
<feature type="domain" description="PAC" evidence="12">
    <location>
        <begin position="78"/>
        <end position="130"/>
    </location>
</feature>
<dbReference type="SUPFAM" id="SSF55785">
    <property type="entry name" value="PYP-like sensor domain (PAS domain)"/>
    <property type="match status" value="2"/>
</dbReference>
<dbReference type="CDD" id="cd00130">
    <property type="entry name" value="PAS"/>
    <property type="match status" value="2"/>
</dbReference>
<dbReference type="Pfam" id="PF00989">
    <property type="entry name" value="PAS"/>
    <property type="match status" value="1"/>
</dbReference>
<dbReference type="AlphaFoldDB" id="A0A328P655"/>
<keyword evidence="5" id="KW-0547">Nucleotide-binding</keyword>
<protein>
    <recommendedName>
        <fullName evidence="2">histidine kinase</fullName>
        <ecNumber evidence="2">2.7.13.3</ecNumber>
    </recommendedName>
</protein>
<dbReference type="InterPro" id="IPR035965">
    <property type="entry name" value="PAS-like_dom_sf"/>
</dbReference>
<dbReference type="GO" id="GO:0005524">
    <property type="term" value="F:ATP binding"/>
    <property type="evidence" value="ECO:0007669"/>
    <property type="project" value="UniProtKB-KW"/>
</dbReference>
<dbReference type="SUPFAM" id="SSF55874">
    <property type="entry name" value="ATPase domain of HSP90 chaperone/DNA topoisomerase II/histidine kinase"/>
    <property type="match status" value="1"/>
</dbReference>
<sequence>MTRELSPGPQPASASCAVFLLNRNGRVLACNVEGILGGTFRAEDLIGHDFLSLYIPEGDSRTLVRDALHRVRTGGRHVLHDVQLRRRGGGTFSAIVTVDALRTLDGRPRAFAVIICDRSDRKKAEERLRESERRFRLFVNGVSDHAICMLDPDGVILDWNLGAQRLTLFHTAEATGKHYRMFFREIERIEEQPERLITHAAQRGHVEYQCEITRRDATLFPACMTLESIRDSDGRLLGFACIIWDATKQRVMEGRIHDAHAQAAHWQKVEAIGQLTGGIAHDFNNSLQGIISALEMATIHLGCDQPKNAQHYVTMALDAATRAGDLTQRLLGLSRRRAQPSQQIALAPLLASIQEVLGRVLGDSVTLDVRVEPELPPVACDGNQLESAILNLAINARDAINGKGELVLSARARASEQTRGVFAHGRLARQYIEISVADNGQGMDGDTLRRACEPFFTTKAKDRGTGLGLAMVAGFVAQHGGSMDIHSAVGVGTTVSLFLPCGEDVTVAELPPQLSESDSDIAGLRVLVVENDHAVRTSISARLRQLGCQVHEAGGGREAVYRLAESPSWDLLLADIDLPELDGYELAREARRQFPKLRVILMTGYADSELVGSEFADGNTQSLIKPFDIGALLTKLRLLVGSGD</sequence>
<dbReference type="InterPro" id="IPR013767">
    <property type="entry name" value="PAS_fold"/>
</dbReference>
<dbReference type="SMART" id="SM00091">
    <property type="entry name" value="PAS"/>
    <property type="match status" value="2"/>
</dbReference>
<dbReference type="GO" id="GO:0006355">
    <property type="term" value="P:regulation of DNA-templated transcription"/>
    <property type="evidence" value="ECO:0007669"/>
    <property type="project" value="InterPro"/>
</dbReference>
<proteinExistence type="predicted"/>
<evidence type="ECO:0000256" key="3">
    <source>
        <dbReference type="ARBA" id="ARBA00022553"/>
    </source>
</evidence>
<keyword evidence="7" id="KW-0067">ATP-binding</keyword>
<dbReference type="InterPro" id="IPR011006">
    <property type="entry name" value="CheY-like_superfamily"/>
</dbReference>
<dbReference type="PROSITE" id="PS50113">
    <property type="entry name" value="PAC"/>
    <property type="match status" value="2"/>
</dbReference>
<feature type="domain" description="PAC" evidence="12">
    <location>
        <begin position="206"/>
        <end position="258"/>
    </location>
</feature>
<dbReference type="Gene3D" id="3.30.565.10">
    <property type="entry name" value="Histidine kinase-like ATPase, C-terminal domain"/>
    <property type="match status" value="1"/>
</dbReference>
<keyword evidence="3 9" id="KW-0597">Phosphoprotein</keyword>
<dbReference type="EMBL" id="NFZS01000002">
    <property type="protein sequence ID" value="RAO76222.1"/>
    <property type="molecule type" value="Genomic_DNA"/>
</dbReference>
<organism evidence="13 14">
    <name type="scientific">Dyella jiangningensis</name>
    <dbReference type="NCBI Taxonomy" id="1379159"/>
    <lineage>
        <taxon>Bacteria</taxon>
        <taxon>Pseudomonadati</taxon>
        <taxon>Pseudomonadota</taxon>
        <taxon>Gammaproteobacteria</taxon>
        <taxon>Lysobacterales</taxon>
        <taxon>Rhodanobacteraceae</taxon>
        <taxon>Dyella</taxon>
    </lineage>
</organism>
<dbReference type="PROSITE" id="PS50109">
    <property type="entry name" value="HIS_KIN"/>
    <property type="match status" value="1"/>
</dbReference>
<dbReference type="InterPro" id="IPR000014">
    <property type="entry name" value="PAS"/>
</dbReference>
<dbReference type="SMART" id="SM00387">
    <property type="entry name" value="HATPase_c"/>
    <property type="match status" value="1"/>
</dbReference>
<dbReference type="PROSITE" id="PS51257">
    <property type="entry name" value="PROKAR_LIPOPROTEIN"/>
    <property type="match status" value="1"/>
</dbReference>
<dbReference type="PANTHER" id="PTHR43065:SF49">
    <property type="entry name" value="HISTIDINE KINASE"/>
    <property type="match status" value="1"/>
</dbReference>
<dbReference type="GO" id="GO:0000155">
    <property type="term" value="F:phosphorelay sensor kinase activity"/>
    <property type="evidence" value="ECO:0007669"/>
    <property type="project" value="InterPro"/>
</dbReference>
<evidence type="ECO:0000256" key="8">
    <source>
        <dbReference type="ARBA" id="ARBA00023012"/>
    </source>
</evidence>
<dbReference type="PANTHER" id="PTHR43065">
    <property type="entry name" value="SENSOR HISTIDINE KINASE"/>
    <property type="match status" value="1"/>
</dbReference>
<evidence type="ECO:0000313" key="13">
    <source>
        <dbReference type="EMBL" id="RAO76222.1"/>
    </source>
</evidence>
<comment type="caution">
    <text evidence="13">The sequence shown here is derived from an EMBL/GenBank/DDBJ whole genome shotgun (WGS) entry which is preliminary data.</text>
</comment>
<dbReference type="SMART" id="SM00388">
    <property type="entry name" value="HisKA"/>
    <property type="match status" value="1"/>
</dbReference>
<evidence type="ECO:0000313" key="14">
    <source>
        <dbReference type="Proteomes" id="UP000248926"/>
    </source>
</evidence>
<dbReference type="InterPro" id="IPR036097">
    <property type="entry name" value="HisK_dim/P_sf"/>
</dbReference>
<evidence type="ECO:0000256" key="2">
    <source>
        <dbReference type="ARBA" id="ARBA00012438"/>
    </source>
</evidence>
<dbReference type="Pfam" id="PF08448">
    <property type="entry name" value="PAS_4"/>
    <property type="match status" value="1"/>
</dbReference>
<dbReference type="InterPro" id="IPR004358">
    <property type="entry name" value="Sig_transdc_His_kin-like_C"/>
</dbReference>
<dbReference type="Gene3D" id="3.30.450.20">
    <property type="entry name" value="PAS domain"/>
    <property type="match status" value="2"/>
</dbReference>
<dbReference type="PRINTS" id="PR00344">
    <property type="entry name" value="BCTRLSENSOR"/>
</dbReference>
<dbReference type="EC" id="2.7.13.3" evidence="2"/>
<dbReference type="SUPFAM" id="SSF52172">
    <property type="entry name" value="CheY-like"/>
    <property type="match status" value="1"/>
</dbReference>
<dbReference type="Pfam" id="PF00072">
    <property type="entry name" value="Response_reg"/>
    <property type="match status" value="1"/>
</dbReference>
<feature type="modified residue" description="4-aspartylphosphate" evidence="9">
    <location>
        <position position="575"/>
    </location>
</feature>
<dbReference type="PROSITE" id="PS50110">
    <property type="entry name" value="RESPONSE_REGULATORY"/>
    <property type="match status" value="1"/>
</dbReference>
<comment type="catalytic activity">
    <reaction evidence="1">
        <text>ATP + protein L-histidine = ADP + protein N-phospho-L-histidine.</text>
        <dbReference type="EC" id="2.7.13.3"/>
    </reaction>
</comment>
<dbReference type="InterPro" id="IPR005467">
    <property type="entry name" value="His_kinase_dom"/>
</dbReference>
<dbReference type="SMART" id="SM00086">
    <property type="entry name" value="PAC"/>
    <property type="match status" value="2"/>
</dbReference>
<name>A0A328P655_9GAMM</name>
<accession>A0A328P655</accession>
<dbReference type="Pfam" id="PF02518">
    <property type="entry name" value="HATPase_c"/>
    <property type="match status" value="1"/>
</dbReference>
<evidence type="ECO:0000259" key="11">
    <source>
        <dbReference type="PROSITE" id="PS50110"/>
    </source>
</evidence>
<dbReference type="Gene3D" id="1.10.287.130">
    <property type="match status" value="1"/>
</dbReference>
<keyword evidence="14" id="KW-1185">Reference proteome</keyword>
<feature type="domain" description="Histidine kinase" evidence="10">
    <location>
        <begin position="278"/>
        <end position="503"/>
    </location>
</feature>
<dbReference type="SUPFAM" id="SSF47384">
    <property type="entry name" value="Homodimeric domain of signal transducing histidine kinase"/>
    <property type="match status" value="1"/>
</dbReference>
<dbReference type="Pfam" id="PF00512">
    <property type="entry name" value="HisKA"/>
    <property type="match status" value="1"/>
</dbReference>
<evidence type="ECO:0000259" key="12">
    <source>
        <dbReference type="PROSITE" id="PS50113"/>
    </source>
</evidence>
<gene>
    <name evidence="13" type="ORF">CA260_11025</name>
</gene>
<dbReference type="Gene3D" id="3.40.50.2300">
    <property type="match status" value="1"/>
</dbReference>
<dbReference type="InterPro" id="IPR003661">
    <property type="entry name" value="HisK_dim/P_dom"/>
</dbReference>
<dbReference type="InterPro" id="IPR003594">
    <property type="entry name" value="HATPase_dom"/>
</dbReference>
<keyword evidence="8" id="KW-0902">Two-component regulatory system</keyword>
<dbReference type="OrthoDB" id="9770473at2"/>
<dbReference type="InterPro" id="IPR000700">
    <property type="entry name" value="PAS-assoc_C"/>
</dbReference>
<dbReference type="InterPro" id="IPR036890">
    <property type="entry name" value="HATPase_C_sf"/>
</dbReference>
<dbReference type="RefSeq" id="WP_111983165.1">
    <property type="nucleotide sequence ID" value="NZ_NFZS01000002.1"/>
</dbReference>
<dbReference type="Proteomes" id="UP000248926">
    <property type="component" value="Unassembled WGS sequence"/>
</dbReference>
<evidence type="ECO:0000256" key="9">
    <source>
        <dbReference type="PROSITE-ProRule" id="PRU00169"/>
    </source>
</evidence>
<dbReference type="SMART" id="SM00448">
    <property type="entry name" value="REC"/>
    <property type="match status" value="1"/>
</dbReference>